<keyword evidence="2 4" id="KW-0808">Transferase</keyword>
<dbReference type="NCBIfam" id="NF037959">
    <property type="entry name" value="MFS_SpdSyn"/>
    <property type="match status" value="1"/>
</dbReference>
<name>A0A318IZY8_9BURK</name>
<dbReference type="EMBL" id="QJKB01000009">
    <property type="protein sequence ID" value="PXX39961.1"/>
    <property type="molecule type" value="Genomic_DNA"/>
</dbReference>
<keyword evidence="7" id="KW-1185">Reference proteome</keyword>
<protein>
    <submittedName>
        <fullName evidence="6">Spermine/spermidine synthase</fullName>
    </submittedName>
</protein>
<dbReference type="PROSITE" id="PS51006">
    <property type="entry name" value="PABS_2"/>
    <property type="match status" value="1"/>
</dbReference>
<dbReference type="GO" id="GO:0016740">
    <property type="term" value="F:transferase activity"/>
    <property type="evidence" value="ECO:0007669"/>
    <property type="project" value="UniProtKB-UniRule"/>
</dbReference>
<accession>A0A318IZY8</accession>
<evidence type="ECO:0000313" key="7">
    <source>
        <dbReference type="Proteomes" id="UP000247792"/>
    </source>
</evidence>
<dbReference type="OrthoDB" id="117774at2"/>
<feature type="active site" description="Proton acceptor" evidence="4">
    <location>
        <position position="161"/>
    </location>
</feature>
<evidence type="ECO:0000256" key="2">
    <source>
        <dbReference type="ARBA" id="ARBA00022679"/>
    </source>
</evidence>
<dbReference type="Pfam" id="PF01564">
    <property type="entry name" value="Spermine_synth"/>
    <property type="match status" value="1"/>
</dbReference>
<proteinExistence type="inferred from homology"/>
<dbReference type="InterPro" id="IPR029063">
    <property type="entry name" value="SAM-dependent_MTases_sf"/>
</dbReference>
<dbReference type="AlphaFoldDB" id="A0A318IZY8"/>
<comment type="similarity">
    <text evidence="1">Belongs to the spermidine/spermine synthase family.</text>
</comment>
<dbReference type="Proteomes" id="UP000247792">
    <property type="component" value="Unassembled WGS sequence"/>
</dbReference>
<dbReference type="RefSeq" id="WP_110257203.1">
    <property type="nucleotide sequence ID" value="NZ_QJKB01000009.1"/>
</dbReference>
<evidence type="ECO:0000313" key="6">
    <source>
        <dbReference type="EMBL" id="PXX39961.1"/>
    </source>
</evidence>
<dbReference type="InterPro" id="IPR030374">
    <property type="entry name" value="PABS"/>
</dbReference>
<feature type="domain" description="PABS" evidence="5">
    <location>
        <begin position="1"/>
        <end position="238"/>
    </location>
</feature>
<dbReference type="Gene3D" id="3.40.50.150">
    <property type="entry name" value="Vaccinia Virus protein VP39"/>
    <property type="match status" value="1"/>
</dbReference>
<dbReference type="SUPFAM" id="SSF53335">
    <property type="entry name" value="S-adenosyl-L-methionine-dependent methyltransferases"/>
    <property type="match status" value="1"/>
</dbReference>
<reference evidence="6 7" key="1">
    <citation type="submission" date="2018-05" db="EMBL/GenBank/DDBJ databases">
        <title>Genomic Encyclopedia of Type Strains, Phase IV (KMG-IV): sequencing the most valuable type-strain genomes for metagenomic binning, comparative biology and taxonomic classification.</title>
        <authorList>
            <person name="Goeker M."/>
        </authorList>
    </citation>
    <scope>NUCLEOTIDE SEQUENCE [LARGE SCALE GENOMIC DNA]</scope>
    <source>
        <strain evidence="6 7">DSM 19792</strain>
    </source>
</reference>
<dbReference type="PANTHER" id="PTHR43317:SF1">
    <property type="entry name" value="THERMOSPERMINE SYNTHASE ACAULIS5"/>
    <property type="match status" value="1"/>
</dbReference>
<gene>
    <name evidence="6" type="ORF">DFR42_10972</name>
</gene>
<keyword evidence="3 4" id="KW-0620">Polyamine biosynthesis</keyword>
<evidence type="ECO:0000256" key="3">
    <source>
        <dbReference type="ARBA" id="ARBA00023115"/>
    </source>
</evidence>
<dbReference type="GO" id="GO:0006596">
    <property type="term" value="P:polyamine biosynthetic process"/>
    <property type="evidence" value="ECO:0007669"/>
    <property type="project" value="UniProtKB-UniRule"/>
</dbReference>
<dbReference type="PANTHER" id="PTHR43317">
    <property type="entry name" value="THERMOSPERMINE SYNTHASE ACAULIS5"/>
    <property type="match status" value="1"/>
</dbReference>
<evidence type="ECO:0000256" key="1">
    <source>
        <dbReference type="ARBA" id="ARBA00007867"/>
    </source>
</evidence>
<organism evidence="6 7">
    <name type="scientific">Undibacterium pigrum</name>
    <dbReference type="NCBI Taxonomy" id="401470"/>
    <lineage>
        <taxon>Bacteria</taxon>
        <taxon>Pseudomonadati</taxon>
        <taxon>Pseudomonadota</taxon>
        <taxon>Betaproteobacteria</taxon>
        <taxon>Burkholderiales</taxon>
        <taxon>Oxalobacteraceae</taxon>
        <taxon>Undibacterium</taxon>
    </lineage>
</organism>
<sequence>MKKTRQSLSSLFLKQVPAAERAHIRRLEEIQKVHEGHPFHFDDGNLRIMYLNPKCMQSAMKLDAPDELVCAYSRAVMGLLMFHPQPRHILLIGLGGGSLVKYCYRHLPDCRITVLEINADVIAMRDLFMLPPDDERLQVIHCDAVTHLQDNCYDADVLLLDAYDENGLVAELNTAEFYAICHANLVENGIMVANVWGKTSALAGMLSRLRQQFARQVSWTRSPDSYNLIVYAIKGALNQANEHAIKALSDQHPSLQFSALQDKLLSLPLSANYTDTEVELAALKLSLSTIMVPDANVPQNYADWKKQIDQ</sequence>
<comment type="caution">
    <text evidence="6">The sequence shown here is derived from an EMBL/GenBank/DDBJ whole genome shotgun (WGS) entry which is preliminary data.</text>
</comment>
<evidence type="ECO:0000259" key="5">
    <source>
        <dbReference type="PROSITE" id="PS51006"/>
    </source>
</evidence>
<evidence type="ECO:0000256" key="4">
    <source>
        <dbReference type="PROSITE-ProRule" id="PRU00354"/>
    </source>
</evidence>